<dbReference type="EMBL" id="CP081958">
    <property type="protein sequence ID" value="QZP38726.1"/>
    <property type="molecule type" value="Genomic_DNA"/>
</dbReference>
<dbReference type="InterPro" id="IPR011659">
    <property type="entry name" value="WD40"/>
</dbReference>
<evidence type="ECO:0000256" key="2">
    <source>
        <dbReference type="ARBA" id="ARBA00022825"/>
    </source>
</evidence>
<gene>
    <name evidence="5" type="ORF">K6T50_06195</name>
</gene>
<dbReference type="AlphaFoldDB" id="A0A8T8WG15"/>
<feature type="compositionally biased region" description="Basic and acidic residues" evidence="3">
    <location>
        <begin position="82"/>
        <end position="96"/>
    </location>
</feature>
<keyword evidence="6" id="KW-1185">Reference proteome</keyword>
<feature type="domain" description="Peptidase S9 prolyl oligopeptidase catalytic" evidence="4">
    <location>
        <begin position="507"/>
        <end position="710"/>
    </location>
</feature>
<dbReference type="SUPFAM" id="SSF82171">
    <property type="entry name" value="DPP6 N-terminal domain-like"/>
    <property type="match status" value="1"/>
</dbReference>
<dbReference type="Pfam" id="PF07676">
    <property type="entry name" value="PD40"/>
    <property type="match status" value="2"/>
</dbReference>
<dbReference type="InterPro" id="IPR002470">
    <property type="entry name" value="Peptidase_S9A"/>
</dbReference>
<dbReference type="GO" id="GO:0004252">
    <property type="term" value="F:serine-type endopeptidase activity"/>
    <property type="evidence" value="ECO:0007669"/>
    <property type="project" value="InterPro"/>
</dbReference>
<dbReference type="Pfam" id="PF00326">
    <property type="entry name" value="Peptidase_S9"/>
    <property type="match status" value="1"/>
</dbReference>
<dbReference type="Gene3D" id="3.40.50.1820">
    <property type="entry name" value="alpha/beta hydrolase"/>
    <property type="match status" value="1"/>
</dbReference>
<dbReference type="GeneID" id="67177715"/>
<dbReference type="KEGG" id="hmp:K6T50_06195"/>
<evidence type="ECO:0000256" key="3">
    <source>
        <dbReference type="SAM" id="MobiDB-lite"/>
    </source>
</evidence>
<dbReference type="Gene3D" id="2.120.10.30">
    <property type="entry name" value="TolB, C-terminal domain"/>
    <property type="match status" value="2"/>
</dbReference>
<evidence type="ECO:0000256" key="1">
    <source>
        <dbReference type="ARBA" id="ARBA00022801"/>
    </source>
</evidence>
<dbReference type="GO" id="GO:0006508">
    <property type="term" value="P:proteolysis"/>
    <property type="evidence" value="ECO:0007669"/>
    <property type="project" value="InterPro"/>
</dbReference>
<accession>A0A8T8WG15</accession>
<dbReference type="RefSeq" id="WP_222608525.1">
    <property type="nucleotide sequence ID" value="NZ_CP081958.1"/>
</dbReference>
<organism evidence="5 6">
    <name type="scientific">Halobaculum magnesiiphilum</name>
    <dbReference type="NCBI Taxonomy" id="1017351"/>
    <lineage>
        <taxon>Archaea</taxon>
        <taxon>Methanobacteriati</taxon>
        <taxon>Methanobacteriota</taxon>
        <taxon>Stenosarchaea group</taxon>
        <taxon>Halobacteria</taxon>
        <taxon>Halobacteriales</taxon>
        <taxon>Haloferacaceae</taxon>
        <taxon>Halobaculum</taxon>
    </lineage>
</organism>
<evidence type="ECO:0000259" key="4">
    <source>
        <dbReference type="Pfam" id="PF00326"/>
    </source>
</evidence>
<keyword evidence="2" id="KW-0645">Protease</keyword>
<proteinExistence type="predicted"/>
<feature type="compositionally biased region" description="Acidic residues" evidence="3">
    <location>
        <begin position="97"/>
        <end position="113"/>
    </location>
</feature>
<feature type="region of interest" description="Disordered" evidence="3">
    <location>
        <begin position="82"/>
        <end position="126"/>
    </location>
</feature>
<dbReference type="PANTHER" id="PTHR42776">
    <property type="entry name" value="SERINE PEPTIDASE S9 FAMILY MEMBER"/>
    <property type="match status" value="1"/>
</dbReference>
<name>A0A8T8WG15_9EURY</name>
<dbReference type="Proteomes" id="UP000826254">
    <property type="component" value="Chromosome"/>
</dbReference>
<dbReference type="PRINTS" id="PR00862">
    <property type="entry name" value="PROLIGOPTASE"/>
</dbReference>
<dbReference type="InterPro" id="IPR001375">
    <property type="entry name" value="Peptidase_S9_cat"/>
</dbReference>
<protein>
    <submittedName>
        <fullName evidence="5">S9 family peptidase</fullName>
    </submittedName>
</protein>
<dbReference type="InterPro" id="IPR011042">
    <property type="entry name" value="6-blade_b-propeller_TolB-like"/>
</dbReference>
<dbReference type="InterPro" id="IPR029058">
    <property type="entry name" value="AB_hydrolase_fold"/>
</dbReference>
<evidence type="ECO:0000313" key="6">
    <source>
        <dbReference type="Proteomes" id="UP000826254"/>
    </source>
</evidence>
<reference evidence="5 6" key="1">
    <citation type="journal article" date="2021" name="Int. J. Syst. Evol. Microbiol.">
        <title>Halobaculum halophilum sp. nov. and Halobaculum salinum sp. nov., isolated from salt lake and saline soil.</title>
        <authorList>
            <person name="Cui H.L."/>
            <person name="Shi X.W."/>
            <person name="Yin X.M."/>
            <person name="Yang X.Y."/>
            <person name="Hou J."/>
            <person name="Zhu L."/>
        </authorList>
    </citation>
    <scope>NUCLEOTIDE SEQUENCE [LARGE SCALE GENOMIC DNA]</scope>
    <source>
        <strain evidence="5 6">NBRC 109044</strain>
    </source>
</reference>
<keyword evidence="2" id="KW-0720">Serine protease</keyword>
<dbReference type="SUPFAM" id="SSF53474">
    <property type="entry name" value="alpha/beta-Hydrolases"/>
    <property type="match status" value="1"/>
</dbReference>
<dbReference type="PANTHER" id="PTHR42776:SF4">
    <property type="entry name" value="ACYLAMINO-ACID-RELEASING ENZYME"/>
    <property type="match status" value="1"/>
</dbReference>
<keyword evidence="1" id="KW-0378">Hydrolase</keyword>
<evidence type="ECO:0000313" key="5">
    <source>
        <dbReference type="EMBL" id="QZP38726.1"/>
    </source>
</evidence>
<sequence>MTELPLSAFYDLTQVGEVAVSPTGDRVAFTTIEYDAEADEPVGSLFVAPADGSRAPHRLTRVSGASAPAWSPDGDRLAFLAARDEDAERRVGRDDGGDGDGDDGENGDDENGEDASAAGGNDDEEPTQQVWSFDLALGGDASQITDFEEGAEEFDWGPDGERLVVAARDPTDAEKAYLDGREEGEPIETERLQHKLDGVGYTDTVRTYLHVVDAETGEAERLDDAHGGGAYQELSGLQPDWGATDRIAFTSCREDEPDDTLVRDVFTIAPDGTGLRKLTDSDLSANAPVWSPDGDRLAFLGGDPVNWCIPTQVYLYEDGEYASLTADLDRTVARGGAPVWADEGTLYCLFGDEARTRLMRVDADPVAGDAAAGAGGDADGGRAAERVFEAQGDGRAMAGFDLSADGERAGLVFSHPSDGQDVYALDSTDLDADEEDEAESLTRLSEVNADLVDEYAMPESRRIEWDSDGEAISGIVYHDPEVDLSDGDHPLVVAIHGGPISYDEPVFSFDHAALTSRGYVVLRPNYRGGSSYGREFAEALRGQWGTHEVTDIANGVADVVERGWVDEDRVFGYGFSYGGIAQGFLVTQEPDLFTAAAPEHGIYDLRSAYGTDDSHVWMENEYGLPWENPEGIDASSSITDIGNVETPLLVTAGQEDWRCPPSQSEQLYVAARKQGVDARLVLYEDEHHDIGTPDRAIHRLEELTAWYARHDPAVDDPDADDPHGRGNGE</sequence>